<sequence length="492" mass="53989">MTSNASVTKLLPRKYQEEIFTQVQQGNIVAALETGSGKTFISTLLIEWIAAKNNDGCKMMFFVPKLPLVEQQGDFISQHSSVRVLKLHGSSNIDISDRNGHALPYPCDHNSLNTASLLRFMRPAVSGAEIQDRADVVTDFECPSIVVLAFNEADHYKNVDYDPTTGSSINGSFWTDSNTMETLHLLMLQTGRSDFDGLADNSFLGRNALVPSTNWETFTGPFFDDAGWAVLALWTMADYKATHHQPNVDDFFAAAATVYDLIASSWDDTCGGGVWWTVDHTYKNAITNELFLTLSAQGYLRFKNETYLENARKVWAWIEGSGMRNDQGLYNDGLVLGTCVNNGETTWTYNQGVILSGLGALYAATGNETLISEAVITIDATIRNLTVNGILKESCDDVVLEGIPCDSDQGIWLKHLQYFLTFVHPNHPELAAKYNSFIGSQSEAVLRLATDSQLDIGSVWYGADAGGSIFSVQSLASGIMAHVTNAQYGPCL</sequence>
<name>A0ACC1TVM8_9AGAR</name>
<reference evidence="1" key="1">
    <citation type="submission" date="2022-09" db="EMBL/GenBank/DDBJ databases">
        <title>A Global Phylogenomic Analysis of the Shiitake Genus Lentinula.</title>
        <authorList>
            <consortium name="DOE Joint Genome Institute"/>
            <person name="Sierra-Patev S."/>
            <person name="Min B."/>
            <person name="Naranjo-Ortiz M."/>
            <person name="Looney B."/>
            <person name="Konkel Z."/>
            <person name="Slot J.C."/>
            <person name="Sakamoto Y."/>
            <person name="Steenwyk J.L."/>
            <person name="Rokas A."/>
            <person name="Carro J."/>
            <person name="Camarero S."/>
            <person name="Ferreira P."/>
            <person name="Molpeceres G."/>
            <person name="Ruiz-Duenas F.J."/>
            <person name="Serrano A."/>
            <person name="Henrissat B."/>
            <person name="Drula E."/>
            <person name="Hughes K.W."/>
            <person name="Mata J.L."/>
            <person name="Ishikawa N.K."/>
            <person name="Vargas-Isla R."/>
            <person name="Ushijima S."/>
            <person name="Smith C.A."/>
            <person name="Ahrendt S."/>
            <person name="Andreopoulos W."/>
            <person name="He G."/>
            <person name="Labutti K."/>
            <person name="Lipzen A."/>
            <person name="Ng V."/>
            <person name="Riley R."/>
            <person name="Sandor L."/>
            <person name="Barry K."/>
            <person name="Martinez A.T."/>
            <person name="Xiao Y."/>
            <person name="Gibbons J.G."/>
            <person name="Terashima K."/>
            <person name="Grigoriev I.V."/>
            <person name="Hibbett D.S."/>
        </authorList>
    </citation>
    <scope>NUCLEOTIDE SEQUENCE</scope>
    <source>
        <strain evidence="1">TMI1499</strain>
    </source>
</reference>
<keyword evidence="1" id="KW-0378">Hydrolase</keyword>
<evidence type="ECO:0000313" key="1">
    <source>
        <dbReference type="EMBL" id="KAJ3808401.1"/>
    </source>
</evidence>
<protein>
    <submittedName>
        <fullName evidence="1">Glycosyl hydrolase family 76-domain-containing protein</fullName>
    </submittedName>
</protein>
<proteinExistence type="predicted"/>
<gene>
    <name evidence="1" type="ORF">F5876DRAFT_67292</name>
</gene>
<evidence type="ECO:0000313" key="2">
    <source>
        <dbReference type="Proteomes" id="UP001163835"/>
    </source>
</evidence>
<organism evidence="1 2">
    <name type="scientific">Lentinula aff. lateritia</name>
    <dbReference type="NCBI Taxonomy" id="2804960"/>
    <lineage>
        <taxon>Eukaryota</taxon>
        <taxon>Fungi</taxon>
        <taxon>Dikarya</taxon>
        <taxon>Basidiomycota</taxon>
        <taxon>Agaricomycotina</taxon>
        <taxon>Agaricomycetes</taxon>
        <taxon>Agaricomycetidae</taxon>
        <taxon>Agaricales</taxon>
        <taxon>Marasmiineae</taxon>
        <taxon>Omphalotaceae</taxon>
        <taxon>Lentinula</taxon>
    </lineage>
</organism>
<dbReference type="Proteomes" id="UP001163835">
    <property type="component" value="Unassembled WGS sequence"/>
</dbReference>
<keyword evidence="2" id="KW-1185">Reference proteome</keyword>
<dbReference type="EMBL" id="MU795225">
    <property type="protein sequence ID" value="KAJ3808401.1"/>
    <property type="molecule type" value="Genomic_DNA"/>
</dbReference>
<accession>A0ACC1TVM8</accession>
<comment type="caution">
    <text evidence="1">The sequence shown here is derived from an EMBL/GenBank/DDBJ whole genome shotgun (WGS) entry which is preliminary data.</text>
</comment>